<protein>
    <submittedName>
        <fullName evidence="1">Uncharacterized protein</fullName>
    </submittedName>
</protein>
<accession>A0ABR0NEK1</accession>
<evidence type="ECO:0000313" key="2">
    <source>
        <dbReference type="Proteomes" id="UP001358586"/>
    </source>
</evidence>
<reference evidence="1 2" key="1">
    <citation type="submission" date="2023-03" db="EMBL/GenBank/DDBJ databases">
        <title>WGS of Gossypium arboreum.</title>
        <authorList>
            <person name="Yu D."/>
        </authorList>
    </citation>
    <scope>NUCLEOTIDE SEQUENCE [LARGE SCALE GENOMIC DNA]</scope>
    <source>
        <tissue evidence="1">Leaf</tissue>
    </source>
</reference>
<gene>
    <name evidence="1" type="ORF">PVK06_033794</name>
</gene>
<dbReference type="Proteomes" id="UP001358586">
    <property type="component" value="Chromosome 10"/>
</dbReference>
<proteinExistence type="predicted"/>
<comment type="caution">
    <text evidence="1">The sequence shown here is derived from an EMBL/GenBank/DDBJ whole genome shotgun (WGS) entry which is preliminary data.</text>
</comment>
<dbReference type="EMBL" id="JARKNE010000010">
    <property type="protein sequence ID" value="KAK5792679.1"/>
    <property type="molecule type" value="Genomic_DNA"/>
</dbReference>
<name>A0ABR0NEK1_GOSAR</name>
<keyword evidence="2" id="KW-1185">Reference proteome</keyword>
<organism evidence="1 2">
    <name type="scientific">Gossypium arboreum</name>
    <name type="common">Tree cotton</name>
    <name type="synonym">Gossypium nanking</name>
    <dbReference type="NCBI Taxonomy" id="29729"/>
    <lineage>
        <taxon>Eukaryota</taxon>
        <taxon>Viridiplantae</taxon>
        <taxon>Streptophyta</taxon>
        <taxon>Embryophyta</taxon>
        <taxon>Tracheophyta</taxon>
        <taxon>Spermatophyta</taxon>
        <taxon>Magnoliopsida</taxon>
        <taxon>eudicotyledons</taxon>
        <taxon>Gunneridae</taxon>
        <taxon>Pentapetalae</taxon>
        <taxon>rosids</taxon>
        <taxon>malvids</taxon>
        <taxon>Malvales</taxon>
        <taxon>Malvaceae</taxon>
        <taxon>Malvoideae</taxon>
        <taxon>Gossypium</taxon>
    </lineage>
</organism>
<evidence type="ECO:0000313" key="1">
    <source>
        <dbReference type="EMBL" id="KAK5792679.1"/>
    </source>
</evidence>
<sequence>MYKNRLSKRLENNPSLQSSDHRATITLVTGDAPRCAPLALLFMLIGDIFLKAERQGLNPPFLLDHAERRRKLRRRGHEADLVRRTKVNETYMAALVQRGNGGPNLGGRACRGRTWRRNTLSC</sequence>